<dbReference type="Pfam" id="PF03618">
    <property type="entry name" value="Kinase-PPPase"/>
    <property type="match status" value="1"/>
</dbReference>
<evidence type="ECO:0000256" key="2">
    <source>
        <dbReference type="ARBA" id="ARBA00022679"/>
    </source>
</evidence>
<dbReference type="HAMAP" id="MF_00921">
    <property type="entry name" value="PDRP"/>
    <property type="match status" value="1"/>
</dbReference>
<evidence type="ECO:0000256" key="1">
    <source>
        <dbReference type="ARBA" id="ARBA00022527"/>
    </source>
</evidence>
<accession>A0A1M5XWY0</accession>
<sequence length="272" mass="30548">MLTIYAVSDSIGETAELVARASAQQFHHDVIVKRVSYLTTLDAVDSFINSLDLNNTSNPIMIVSTIILPKVREFLTQRCVEKNIAISNVLGPVISVASSLLKTMPDYNPGAVWKVDENYFKMIEAMEFAIQYDDSKDHSGIKHADVVLIGLSRTSKTPICLCLANKGIKALNIPLIPEAPVPEELFEIDRKRVIALTINPLELIKIRKHRLDKYTVALSKNTYADEGRILEELEYADNIFKRLRCKTIDVTDRAIEDTALLITKHLESIKPE</sequence>
<keyword evidence="2 5" id="KW-0808">Transferase</keyword>
<dbReference type="AlphaFoldDB" id="A0A1M5XWY0"/>
<name>A0A1M5XWY0_9CLOT</name>
<comment type="function">
    <text evidence="5">Bifunctional serine/threonine kinase and phosphorylase involved in the regulation of the pyruvate, phosphate dikinase (PPDK) by catalyzing its phosphorylation/dephosphorylation.</text>
</comment>
<dbReference type="NCBIfam" id="NF003742">
    <property type="entry name" value="PRK05339.1"/>
    <property type="match status" value="1"/>
</dbReference>
<dbReference type="GO" id="GO:0043531">
    <property type="term" value="F:ADP binding"/>
    <property type="evidence" value="ECO:0007669"/>
    <property type="project" value="UniProtKB-UniRule"/>
</dbReference>
<dbReference type="Proteomes" id="UP000184526">
    <property type="component" value="Unassembled WGS sequence"/>
</dbReference>
<dbReference type="RefSeq" id="WP_072832332.1">
    <property type="nucleotide sequence ID" value="NZ_FQXP01000010.1"/>
</dbReference>
<evidence type="ECO:0000256" key="5">
    <source>
        <dbReference type="HAMAP-Rule" id="MF_00921"/>
    </source>
</evidence>
<organism evidence="6 7">
    <name type="scientific">Clostridium collagenovorans DSM 3089</name>
    <dbReference type="NCBI Taxonomy" id="1121306"/>
    <lineage>
        <taxon>Bacteria</taxon>
        <taxon>Bacillati</taxon>
        <taxon>Bacillota</taxon>
        <taxon>Clostridia</taxon>
        <taxon>Eubacteriales</taxon>
        <taxon>Clostridiaceae</taxon>
        <taxon>Clostridium</taxon>
    </lineage>
</organism>
<evidence type="ECO:0000256" key="3">
    <source>
        <dbReference type="ARBA" id="ARBA00022741"/>
    </source>
</evidence>
<feature type="binding site" evidence="5">
    <location>
        <begin position="150"/>
        <end position="157"/>
    </location>
    <ligand>
        <name>ADP</name>
        <dbReference type="ChEBI" id="CHEBI:456216"/>
    </ligand>
</feature>
<reference evidence="6 7" key="1">
    <citation type="submission" date="2016-11" db="EMBL/GenBank/DDBJ databases">
        <authorList>
            <person name="Jaros S."/>
            <person name="Januszkiewicz K."/>
            <person name="Wedrychowicz H."/>
        </authorList>
    </citation>
    <scope>NUCLEOTIDE SEQUENCE [LARGE SCALE GENOMIC DNA]</scope>
    <source>
        <strain evidence="6 7">DSM 3089</strain>
    </source>
</reference>
<dbReference type="EC" id="2.7.11.32" evidence="5"/>
<gene>
    <name evidence="6" type="ORF">SAMN02745196_02479</name>
</gene>
<proteinExistence type="inferred from homology"/>
<dbReference type="GO" id="GO:0004674">
    <property type="term" value="F:protein serine/threonine kinase activity"/>
    <property type="evidence" value="ECO:0007669"/>
    <property type="project" value="UniProtKB-UniRule"/>
</dbReference>
<dbReference type="GO" id="GO:0016776">
    <property type="term" value="F:phosphotransferase activity, phosphate group as acceptor"/>
    <property type="evidence" value="ECO:0007669"/>
    <property type="project" value="UniProtKB-UniRule"/>
</dbReference>
<dbReference type="InterPro" id="IPR026565">
    <property type="entry name" value="PPDK_reg"/>
</dbReference>
<evidence type="ECO:0000313" key="6">
    <source>
        <dbReference type="EMBL" id="SHI04074.1"/>
    </source>
</evidence>
<dbReference type="EC" id="2.7.4.27" evidence="5"/>
<dbReference type="GO" id="GO:0005524">
    <property type="term" value="F:ATP binding"/>
    <property type="evidence" value="ECO:0007669"/>
    <property type="project" value="InterPro"/>
</dbReference>
<dbReference type="PANTHER" id="PTHR31756">
    <property type="entry name" value="PYRUVATE, PHOSPHATE DIKINASE REGULATORY PROTEIN 1, CHLOROPLASTIC"/>
    <property type="match status" value="1"/>
</dbReference>
<dbReference type="InterPro" id="IPR005177">
    <property type="entry name" value="Kinase-pyrophosphorylase"/>
</dbReference>
<evidence type="ECO:0000256" key="4">
    <source>
        <dbReference type="ARBA" id="ARBA00022777"/>
    </source>
</evidence>
<comment type="catalytic activity">
    <reaction evidence="5">
        <text>N(tele)-phospho-L-histidyl/L-threonyl-[pyruvate, phosphate dikinase] + ADP = N(tele)-phospho-L-histidyl/O-phospho-L-threonyl-[pyruvate, phosphate dikinase] + AMP + H(+)</text>
        <dbReference type="Rhea" id="RHEA:43692"/>
        <dbReference type="Rhea" id="RHEA-COMP:10650"/>
        <dbReference type="Rhea" id="RHEA-COMP:10651"/>
        <dbReference type="ChEBI" id="CHEBI:15378"/>
        <dbReference type="ChEBI" id="CHEBI:30013"/>
        <dbReference type="ChEBI" id="CHEBI:61977"/>
        <dbReference type="ChEBI" id="CHEBI:83586"/>
        <dbReference type="ChEBI" id="CHEBI:456215"/>
        <dbReference type="ChEBI" id="CHEBI:456216"/>
        <dbReference type="EC" id="2.7.11.32"/>
    </reaction>
</comment>
<comment type="catalytic activity">
    <reaction evidence="5">
        <text>N(tele)-phospho-L-histidyl/O-phospho-L-threonyl-[pyruvate, phosphate dikinase] + phosphate + H(+) = N(tele)-phospho-L-histidyl/L-threonyl-[pyruvate, phosphate dikinase] + diphosphate</text>
        <dbReference type="Rhea" id="RHEA:43696"/>
        <dbReference type="Rhea" id="RHEA-COMP:10650"/>
        <dbReference type="Rhea" id="RHEA-COMP:10651"/>
        <dbReference type="ChEBI" id="CHEBI:15378"/>
        <dbReference type="ChEBI" id="CHEBI:30013"/>
        <dbReference type="ChEBI" id="CHEBI:33019"/>
        <dbReference type="ChEBI" id="CHEBI:43474"/>
        <dbReference type="ChEBI" id="CHEBI:61977"/>
        <dbReference type="ChEBI" id="CHEBI:83586"/>
        <dbReference type="EC" id="2.7.4.27"/>
    </reaction>
</comment>
<keyword evidence="4 5" id="KW-0418">Kinase</keyword>
<keyword evidence="1 5" id="KW-0723">Serine/threonine-protein kinase</keyword>
<protein>
    <recommendedName>
        <fullName evidence="5">Putative pyruvate, phosphate dikinase regulatory protein</fullName>
        <shortName evidence="5">PPDK regulatory protein</shortName>
        <ecNumber evidence="5">2.7.11.32</ecNumber>
        <ecNumber evidence="5">2.7.4.27</ecNumber>
    </recommendedName>
</protein>
<dbReference type="EMBL" id="FQXP01000010">
    <property type="protein sequence ID" value="SHI04074.1"/>
    <property type="molecule type" value="Genomic_DNA"/>
</dbReference>
<dbReference type="OrthoDB" id="9782201at2"/>
<evidence type="ECO:0000313" key="7">
    <source>
        <dbReference type="Proteomes" id="UP000184526"/>
    </source>
</evidence>
<keyword evidence="7" id="KW-1185">Reference proteome</keyword>
<comment type="similarity">
    <text evidence="5">Belongs to the pyruvate, phosphate/water dikinase regulatory protein family. PDRP subfamily.</text>
</comment>
<dbReference type="STRING" id="1121306.SAMN02745196_02479"/>
<keyword evidence="3 5" id="KW-0547">Nucleotide-binding</keyword>
<dbReference type="PANTHER" id="PTHR31756:SF3">
    <property type="entry name" value="PYRUVATE, PHOSPHATE DIKINASE REGULATORY PROTEIN 1, CHLOROPLASTIC"/>
    <property type="match status" value="1"/>
</dbReference>